<dbReference type="EMBL" id="AP012319">
    <property type="protein sequence ID" value="BAL85457.1"/>
    <property type="molecule type" value="Genomic_DNA"/>
</dbReference>
<dbReference type="PATRIC" id="fig|512565.3.peg.239"/>
<evidence type="ECO:0000313" key="3">
    <source>
        <dbReference type="Proteomes" id="UP000007882"/>
    </source>
</evidence>
<protein>
    <submittedName>
        <fullName evidence="2">Uncharacterized protein</fullName>
    </submittedName>
</protein>
<feature type="region of interest" description="Disordered" evidence="1">
    <location>
        <begin position="1"/>
        <end position="22"/>
    </location>
</feature>
<sequence>MVDSTPIYGLPYQEDDDPPNGPLLSQSLAEAAEAAIRDVGRVVGYYSNTGTVQTVTTAGQTICTAATALRPGWAYDVTVRSQVSTSAALDFLPQIRRPDSSILVDYGRQGLPATGARFYEFRCSFRTAPTFTAATVGIVFRGTVSAGTAAFKGFASGPFEMVVRQAGAYDDCPGAPTY</sequence>
<name>I0GXH0_ACTM4</name>
<dbReference type="STRING" id="512565.AMIS_2370"/>
<keyword evidence="3" id="KW-1185">Reference proteome</keyword>
<reference evidence="2 3" key="1">
    <citation type="submission" date="2012-02" db="EMBL/GenBank/DDBJ databases">
        <title>Complete genome sequence of Actinoplanes missouriensis 431 (= NBRC 102363).</title>
        <authorList>
            <person name="Ohnishi Y."/>
            <person name="Ishikawa J."/>
            <person name="Sekine M."/>
            <person name="Hosoyama A."/>
            <person name="Harada T."/>
            <person name="Narita H."/>
            <person name="Hata T."/>
            <person name="Konno Y."/>
            <person name="Tutikane K."/>
            <person name="Fujita N."/>
            <person name="Horinouchi S."/>
            <person name="Hayakawa M."/>
        </authorList>
    </citation>
    <scope>NUCLEOTIDE SEQUENCE [LARGE SCALE GENOMIC DNA]</scope>
    <source>
        <strain evidence="3">ATCC 14538 / DSM 43046 / CBS 188.64 / JCM 3121 / NBRC 102363 / NCIMB 12654 / NRRL B-3342 / UNCC 431</strain>
    </source>
</reference>
<dbReference type="HOGENOM" id="CLU_1507540_0_0_11"/>
<proteinExistence type="predicted"/>
<evidence type="ECO:0000256" key="1">
    <source>
        <dbReference type="SAM" id="MobiDB-lite"/>
    </source>
</evidence>
<dbReference type="KEGG" id="ams:AMIS_2370"/>
<organism evidence="2 3">
    <name type="scientific">Actinoplanes missouriensis (strain ATCC 14538 / DSM 43046 / CBS 188.64 / JCM 3121 / NBRC 102363 / NCIMB 12654 / NRRL B-3342 / UNCC 431)</name>
    <dbReference type="NCBI Taxonomy" id="512565"/>
    <lineage>
        <taxon>Bacteria</taxon>
        <taxon>Bacillati</taxon>
        <taxon>Actinomycetota</taxon>
        <taxon>Actinomycetes</taxon>
        <taxon>Micromonosporales</taxon>
        <taxon>Micromonosporaceae</taxon>
        <taxon>Actinoplanes</taxon>
    </lineage>
</organism>
<gene>
    <name evidence="2" type="ordered locus">AMIS_2370</name>
</gene>
<dbReference type="RefSeq" id="WP_014440357.1">
    <property type="nucleotide sequence ID" value="NC_017093.1"/>
</dbReference>
<evidence type="ECO:0000313" key="2">
    <source>
        <dbReference type="EMBL" id="BAL85457.1"/>
    </source>
</evidence>
<accession>I0GXH0</accession>
<dbReference type="AlphaFoldDB" id="I0GXH0"/>
<dbReference type="Proteomes" id="UP000007882">
    <property type="component" value="Chromosome"/>
</dbReference>